<keyword evidence="3" id="KW-0804">Transcription</keyword>
<evidence type="ECO:0000259" key="4">
    <source>
        <dbReference type="PROSITE" id="PS50043"/>
    </source>
</evidence>
<keyword evidence="2" id="KW-0238">DNA-binding</keyword>
<gene>
    <name evidence="5" type="ORF">ACFQ3Q_03610</name>
</gene>
<accession>A0ABW3NPZ2</accession>
<keyword evidence="6" id="KW-1185">Reference proteome</keyword>
<reference evidence="6" key="1">
    <citation type="journal article" date="2019" name="Int. J. Syst. Evol. Microbiol.">
        <title>The Global Catalogue of Microorganisms (GCM) 10K type strain sequencing project: providing services to taxonomists for standard genome sequencing and annotation.</title>
        <authorList>
            <consortium name="The Broad Institute Genomics Platform"/>
            <consortium name="The Broad Institute Genome Sequencing Center for Infectious Disease"/>
            <person name="Wu L."/>
            <person name="Ma J."/>
        </authorList>
    </citation>
    <scope>NUCLEOTIDE SEQUENCE [LARGE SCALE GENOMIC DNA]</scope>
    <source>
        <strain evidence="6">CCUG 64793</strain>
    </source>
</reference>
<dbReference type="PRINTS" id="PR00038">
    <property type="entry name" value="HTHLUXR"/>
</dbReference>
<dbReference type="InterPro" id="IPR036388">
    <property type="entry name" value="WH-like_DNA-bd_sf"/>
</dbReference>
<comment type="caution">
    <text evidence="5">The sequence shown here is derived from an EMBL/GenBank/DDBJ whole genome shotgun (WGS) entry which is preliminary data.</text>
</comment>
<dbReference type="CDD" id="cd06170">
    <property type="entry name" value="LuxR_C_like"/>
    <property type="match status" value="1"/>
</dbReference>
<dbReference type="PANTHER" id="PTHR44688">
    <property type="entry name" value="DNA-BINDING TRANSCRIPTIONAL ACTIVATOR DEVR_DOSR"/>
    <property type="match status" value="1"/>
</dbReference>
<dbReference type="Gene3D" id="3.30.450.20">
    <property type="entry name" value="PAS domain"/>
    <property type="match status" value="1"/>
</dbReference>
<dbReference type="EMBL" id="JBHTLI010000001">
    <property type="protein sequence ID" value="MFD1094826.1"/>
    <property type="molecule type" value="Genomic_DNA"/>
</dbReference>
<dbReference type="InterPro" id="IPR000792">
    <property type="entry name" value="Tscrpt_reg_LuxR_C"/>
</dbReference>
<dbReference type="PANTHER" id="PTHR44688:SF16">
    <property type="entry name" value="DNA-BINDING TRANSCRIPTIONAL ACTIVATOR DEVR_DOSR"/>
    <property type="match status" value="1"/>
</dbReference>
<evidence type="ECO:0000256" key="1">
    <source>
        <dbReference type="ARBA" id="ARBA00023015"/>
    </source>
</evidence>
<name>A0ABW3NPZ2_9FLAO</name>
<dbReference type="PROSITE" id="PS50043">
    <property type="entry name" value="HTH_LUXR_2"/>
    <property type="match status" value="1"/>
</dbReference>
<dbReference type="SUPFAM" id="SSF46894">
    <property type="entry name" value="C-terminal effector domain of the bipartite response regulators"/>
    <property type="match status" value="1"/>
</dbReference>
<evidence type="ECO:0000313" key="6">
    <source>
        <dbReference type="Proteomes" id="UP001597131"/>
    </source>
</evidence>
<dbReference type="Gene3D" id="1.10.10.10">
    <property type="entry name" value="Winged helix-like DNA-binding domain superfamily/Winged helix DNA-binding domain"/>
    <property type="match status" value="1"/>
</dbReference>
<protein>
    <submittedName>
        <fullName evidence="5">Response regulator transcription factor</fullName>
    </submittedName>
</protein>
<dbReference type="Proteomes" id="UP001597131">
    <property type="component" value="Unassembled WGS sequence"/>
</dbReference>
<evidence type="ECO:0000256" key="3">
    <source>
        <dbReference type="ARBA" id="ARBA00023163"/>
    </source>
</evidence>
<sequence>MDKDYRSIAELWRKEYSSKITKYNSYEISEEFKRIAKIFSPGLSYFYILNMHNLELDYISEEVEQITGFCPEDVKMEQLLQQALPREVATLEKKELVIKDFFGRFIKREDITSYKVIYSYELQNHNEDRKVMLLQAIPLSLDDNGVPQHIFSIHTDISHITNSSNKDVSFINIDGGESYLSIDADQKRFSPELANKETRCFLEDLSGREKEIIRLLASGYSADMIASNLFLSSHTVKTHRRNILKKSNCANTAELISKSIMAGLVI</sequence>
<dbReference type="Pfam" id="PF00196">
    <property type="entry name" value="GerE"/>
    <property type="match status" value="1"/>
</dbReference>
<keyword evidence="1" id="KW-0805">Transcription regulation</keyword>
<dbReference type="SMART" id="SM00421">
    <property type="entry name" value="HTH_LUXR"/>
    <property type="match status" value="1"/>
</dbReference>
<dbReference type="RefSeq" id="WP_380742998.1">
    <property type="nucleotide sequence ID" value="NZ_JBHTLI010000001.1"/>
</dbReference>
<organism evidence="5 6">
    <name type="scientific">Salegentibacter chungangensis</name>
    <dbReference type="NCBI Taxonomy" id="1335724"/>
    <lineage>
        <taxon>Bacteria</taxon>
        <taxon>Pseudomonadati</taxon>
        <taxon>Bacteroidota</taxon>
        <taxon>Flavobacteriia</taxon>
        <taxon>Flavobacteriales</taxon>
        <taxon>Flavobacteriaceae</taxon>
        <taxon>Salegentibacter</taxon>
    </lineage>
</organism>
<dbReference type="PROSITE" id="PS00622">
    <property type="entry name" value="HTH_LUXR_1"/>
    <property type="match status" value="1"/>
</dbReference>
<proteinExistence type="predicted"/>
<dbReference type="InterPro" id="IPR016032">
    <property type="entry name" value="Sig_transdc_resp-reg_C-effctor"/>
</dbReference>
<evidence type="ECO:0000313" key="5">
    <source>
        <dbReference type="EMBL" id="MFD1094826.1"/>
    </source>
</evidence>
<feature type="domain" description="HTH luxR-type" evidence="4">
    <location>
        <begin position="198"/>
        <end position="263"/>
    </location>
</feature>
<evidence type="ECO:0000256" key="2">
    <source>
        <dbReference type="ARBA" id="ARBA00023125"/>
    </source>
</evidence>